<dbReference type="SUPFAM" id="SSF102114">
    <property type="entry name" value="Radical SAM enzymes"/>
    <property type="match status" value="1"/>
</dbReference>
<dbReference type="InterPro" id="IPR058240">
    <property type="entry name" value="rSAM_sf"/>
</dbReference>
<proteinExistence type="predicted"/>
<organism evidence="6 7">
    <name type="scientific">Neobacillus rhizosphaerae</name>
    <dbReference type="NCBI Taxonomy" id="2880965"/>
    <lineage>
        <taxon>Bacteria</taxon>
        <taxon>Bacillati</taxon>
        <taxon>Bacillota</taxon>
        <taxon>Bacilli</taxon>
        <taxon>Bacillales</taxon>
        <taxon>Bacillaceae</taxon>
        <taxon>Neobacillus</taxon>
    </lineage>
</organism>
<evidence type="ECO:0000256" key="1">
    <source>
        <dbReference type="ARBA" id="ARBA00022691"/>
    </source>
</evidence>
<evidence type="ECO:0000313" key="7">
    <source>
        <dbReference type="Proteomes" id="UP000838308"/>
    </source>
</evidence>
<dbReference type="SFLD" id="SFLDG01067">
    <property type="entry name" value="SPASM/twitch_domain_containing"/>
    <property type="match status" value="1"/>
</dbReference>
<feature type="domain" description="Radical SAM core" evidence="5">
    <location>
        <begin position="80"/>
        <end position="285"/>
    </location>
</feature>
<dbReference type="SFLD" id="SFLDS00029">
    <property type="entry name" value="Radical_SAM"/>
    <property type="match status" value="1"/>
</dbReference>
<dbReference type="PANTHER" id="PTHR11228:SF7">
    <property type="entry name" value="PQQA PEPTIDE CYCLASE"/>
    <property type="match status" value="1"/>
</dbReference>
<dbReference type="InterPro" id="IPR050377">
    <property type="entry name" value="Radical_SAM_PqqE_MftC-like"/>
</dbReference>
<dbReference type="Gene3D" id="3.20.20.70">
    <property type="entry name" value="Aldolase class I"/>
    <property type="match status" value="1"/>
</dbReference>
<gene>
    <name evidence="6" type="primary">moaA_2</name>
    <name evidence="6" type="ORF">BACCIP111895_00846</name>
</gene>
<keyword evidence="3" id="KW-0408">Iron</keyword>
<dbReference type="InterPro" id="IPR013785">
    <property type="entry name" value="Aldolase_TIM"/>
</dbReference>
<dbReference type="NCBIfam" id="TIGR04085">
    <property type="entry name" value="rSAM_more_4Fe4S"/>
    <property type="match status" value="1"/>
</dbReference>
<dbReference type="SFLD" id="SFLDG01386">
    <property type="entry name" value="main_SPASM_domain-containing"/>
    <property type="match status" value="1"/>
</dbReference>
<keyword evidence="7" id="KW-1185">Reference proteome</keyword>
<accession>A0ABM9EM57</accession>
<keyword evidence="2" id="KW-0479">Metal-binding</keyword>
<evidence type="ECO:0000259" key="5">
    <source>
        <dbReference type="PROSITE" id="PS51918"/>
    </source>
</evidence>
<protein>
    <submittedName>
        <fullName evidence="6">GTP 3',8-cyclase</fullName>
    </submittedName>
</protein>
<name>A0ABM9EM57_9BACI</name>
<evidence type="ECO:0000313" key="6">
    <source>
        <dbReference type="EMBL" id="CAH2713692.1"/>
    </source>
</evidence>
<comment type="caution">
    <text evidence="6">The sequence shown here is derived from an EMBL/GenBank/DDBJ whole genome shotgun (WGS) entry which is preliminary data.</text>
</comment>
<evidence type="ECO:0000256" key="2">
    <source>
        <dbReference type="ARBA" id="ARBA00022723"/>
    </source>
</evidence>
<sequence length="415" mass="47592">MILEKKYTFHSKVEVFEIEGIRMIGNLANGSIIGLDTEGEHIVDRIIKGAELAENHLTEKTIQMLDYMKNLGFFDEELPETKLKAAYLHLTDRCNLNCIGCYSYVENRNERDVLPFESVCIIIDQLKINGVQQIVISGGEPFIRKDIADICKYIKENAQIEFLSVITNGTMFYERHLEAFKYIDVLNISVDGFNEETQFIRDKGIMKKIISNIEFLRPRVSINLIATIHRRNLQYTNDYLKFANGLGVKLSFSIFTVDPNDELFKDFIFDKKSLVNFSKRILTLDENVQIMDMPTGEVCLTCRGNCEVAKEIVSISADGSIYPCHMLHNDELKLGNLLEGSLYDALHSENNIFNELNVDKVNGCSVCEYRYLCGGGCRGRSWLYKRNLAERDAYCPFIKTFYRGTIKKLKESISN</sequence>
<dbReference type="PROSITE" id="PS51918">
    <property type="entry name" value="RADICAL_SAM"/>
    <property type="match status" value="1"/>
</dbReference>
<dbReference type="InterPro" id="IPR007197">
    <property type="entry name" value="rSAM"/>
</dbReference>
<reference evidence="6" key="1">
    <citation type="submission" date="2022-04" db="EMBL/GenBank/DDBJ databases">
        <authorList>
            <person name="Criscuolo A."/>
        </authorList>
    </citation>
    <scope>NUCLEOTIDE SEQUENCE</scope>
    <source>
        <strain evidence="6">CIP111895</strain>
    </source>
</reference>
<evidence type="ECO:0000256" key="4">
    <source>
        <dbReference type="ARBA" id="ARBA00023014"/>
    </source>
</evidence>
<dbReference type="CDD" id="cd01335">
    <property type="entry name" value="Radical_SAM"/>
    <property type="match status" value="1"/>
</dbReference>
<dbReference type="RefSeq" id="WP_248734035.1">
    <property type="nucleotide sequence ID" value="NZ_CALBWS010000003.1"/>
</dbReference>
<dbReference type="EMBL" id="CALBWS010000003">
    <property type="protein sequence ID" value="CAH2713692.1"/>
    <property type="molecule type" value="Genomic_DNA"/>
</dbReference>
<dbReference type="PANTHER" id="PTHR11228">
    <property type="entry name" value="RADICAL SAM DOMAIN PROTEIN"/>
    <property type="match status" value="1"/>
</dbReference>
<evidence type="ECO:0000256" key="3">
    <source>
        <dbReference type="ARBA" id="ARBA00023004"/>
    </source>
</evidence>
<dbReference type="Pfam" id="PF13186">
    <property type="entry name" value="SPASM"/>
    <property type="match status" value="1"/>
</dbReference>
<keyword evidence="4" id="KW-0411">Iron-sulfur</keyword>
<dbReference type="Proteomes" id="UP000838308">
    <property type="component" value="Unassembled WGS sequence"/>
</dbReference>
<dbReference type="Pfam" id="PF04055">
    <property type="entry name" value="Radical_SAM"/>
    <property type="match status" value="1"/>
</dbReference>
<dbReference type="InterPro" id="IPR023885">
    <property type="entry name" value="4Fe4S-binding_SPASM_dom"/>
</dbReference>
<keyword evidence="1" id="KW-0949">S-adenosyl-L-methionine</keyword>